<dbReference type="Pfam" id="PF00753">
    <property type="entry name" value="Lactamase_B"/>
    <property type="match status" value="1"/>
</dbReference>
<feature type="domain" description="Metallo-beta-lactamase" evidence="1">
    <location>
        <begin position="40"/>
        <end position="231"/>
    </location>
</feature>
<protein>
    <submittedName>
        <fullName evidence="2">Metal-dependent hydrolase, beta-lactamase superfamily II</fullName>
    </submittedName>
</protein>
<evidence type="ECO:0000313" key="3">
    <source>
        <dbReference type="Proteomes" id="UP000198694"/>
    </source>
</evidence>
<dbReference type="InterPro" id="IPR001279">
    <property type="entry name" value="Metallo-B-lactamas"/>
</dbReference>
<dbReference type="CDD" id="cd07731">
    <property type="entry name" value="ComA-like_MBL-fold"/>
    <property type="match status" value="1"/>
</dbReference>
<evidence type="ECO:0000259" key="1">
    <source>
        <dbReference type="SMART" id="SM00849"/>
    </source>
</evidence>
<keyword evidence="3" id="KW-1185">Reference proteome</keyword>
<dbReference type="Gene3D" id="3.60.15.10">
    <property type="entry name" value="Ribonuclease Z/Hydroxyacylglutathione hydrolase-like"/>
    <property type="match status" value="1"/>
</dbReference>
<dbReference type="InterPro" id="IPR052159">
    <property type="entry name" value="Competence_DNA_uptake"/>
</dbReference>
<dbReference type="InterPro" id="IPR036866">
    <property type="entry name" value="RibonucZ/Hydroxyglut_hydro"/>
</dbReference>
<dbReference type="Proteomes" id="UP000198694">
    <property type="component" value="Unassembled WGS sequence"/>
</dbReference>
<dbReference type="SUPFAM" id="SSF56281">
    <property type="entry name" value="Metallo-hydrolase/oxidoreductase"/>
    <property type="match status" value="1"/>
</dbReference>
<sequence>MRRLLAAVIIVLQVTAFLSIQHKAAGQEGRLEVHFIDVGQGDSILIITPNGRTMLVDGGPPSAASKVASYLQQNGITTLDLVVATHPDIDHIGGLVKVLKEFKVSRLVDSGKLYTTSTYFDYLEQIERHKIPVTIAKGEEDIRLDPNLSIHILNTQNAFKTNNQSSIALSLSYGQIDFLLMADVETTQEKKLLEQKKLDAEILKVAHHGSDTSTSFEFLREVTPDTAILSYSINNDFGHPVNRVVDSLQLVGANVYSTAKAGDIVIASDGKSYRVDVAGGERILTK</sequence>
<dbReference type="InterPro" id="IPR035681">
    <property type="entry name" value="ComA-like_MBL"/>
</dbReference>
<dbReference type="PANTHER" id="PTHR30619:SF7">
    <property type="entry name" value="BETA-LACTAMASE DOMAIN PROTEIN"/>
    <property type="match status" value="1"/>
</dbReference>
<dbReference type="EMBL" id="FNFL01000005">
    <property type="protein sequence ID" value="SDK34727.1"/>
    <property type="molecule type" value="Genomic_DNA"/>
</dbReference>
<dbReference type="AlphaFoldDB" id="A0A1G9B573"/>
<proteinExistence type="predicted"/>
<dbReference type="GO" id="GO:0016787">
    <property type="term" value="F:hydrolase activity"/>
    <property type="evidence" value="ECO:0007669"/>
    <property type="project" value="UniProtKB-KW"/>
</dbReference>
<gene>
    <name evidence="2" type="ORF">SAMN05216243_2822</name>
</gene>
<reference evidence="2 3" key="1">
    <citation type="submission" date="2016-10" db="EMBL/GenBank/DDBJ databases">
        <authorList>
            <person name="de Groot N.N."/>
        </authorList>
    </citation>
    <scope>NUCLEOTIDE SEQUENCE [LARGE SCALE GENOMIC DNA]</scope>
    <source>
        <strain evidence="2 3">CGMCC 1.6502</strain>
    </source>
</reference>
<evidence type="ECO:0000313" key="2">
    <source>
        <dbReference type="EMBL" id="SDK34727.1"/>
    </source>
</evidence>
<organism evidence="2 3">
    <name type="scientific">Sediminibacillus albus</name>
    <dbReference type="NCBI Taxonomy" id="407036"/>
    <lineage>
        <taxon>Bacteria</taxon>
        <taxon>Bacillati</taxon>
        <taxon>Bacillota</taxon>
        <taxon>Bacilli</taxon>
        <taxon>Bacillales</taxon>
        <taxon>Bacillaceae</taxon>
        <taxon>Sediminibacillus</taxon>
    </lineage>
</organism>
<dbReference type="PANTHER" id="PTHR30619">
    <property type="entry name" value="DNA INTERNALIZATION/COMPETENCE PROTEIN COMEC/REC2"/>
    <property type="match status" value="1"/>
</dbReference>
<keyword evidence="2" id="KW-0378">Hydrolase</keyword>
<name>A0A1G9B573_9BACI</name>
<dbReference type="SMART" id="SM00849">
    <property type="entry name" value="Lactamase_B"/>
    <property type="match status" value="1"/>
</dbReference>
<accession>A0A1G9B573</accession>
<dbReference type="RefSeq" id="WP_175559363.1">
    <property type="nucleotide sequence ID" value="NZ_FNFL01000005.1"/>
</dbReference>
<dbReference type="STRING" id="407036.SAMN05216243_2822"/>